<organism evidence="5 6">
    <name type="scientific">Kribbella pratensis</name>
    <dbReference type="NCBI Taxonomy" id="2512112"/>
    <lineage>
        <taxon>Bacteria</taxon>
        <taxon>Bacillati</taxon>
        <taxon>Actinomycetota</taxon>
        <taxon>Actinomycetes</taxon>
        <taxon>Propionibacteriales</taxon>
        <taxon>Kribbellaceae</taxon>
        <taxon>Kribbella</taxon>
    </lineage>
</organism>
<evidence type="ECO:0000256" key="3">
    <source>
        <dbReference type="ARBA" id="ARBA00023163"/>
    </source>
</evidence>
<gene>
    <name evidence="5" type="ORF">EV137_1770</name>
</gene>
<keyword evidence="6" id="KW-1185">Reference proteome</keyword>
<sequence>MDATNRSRRAEDSTNYCYGHLMDTDQVRSRWDATKGACPTRQVLGRIGDTWTMLVISTLEKGGTLRSGQLKSIIEGITQKMLTQTLRNLERDGVVRRDVLPTVPVTVSYTLTPLGLSLAAAVATMRTWAYDHMDEIAAARDEYDANR</sequence>
<dbReference type="Proteomes" id="UP000295060">
    <property type="component" value="Unassembled WGS sequence"/>
</dbReference>
<dbReference type="SUPFAM" id="SSF46785">
    <property type="entry name" value="Winged helix' DNA-binding domain"/>
    <property type="match status" value="1"/>
</dbReference>
<evidence type="ECO:0000256" key="1">
    <source>
        <dbReference type="ARBA" id="ARBA00023015"/>
    </source>
</evidence>
<dbReference type="PANTHER" id="PTHR33204:SF18">
    <property type="entry name" value="TRANSCRIPTIONAL REGULATORY PROTEIN"/>
    <property type="match status" value="1"/>
</dbReference>
<keyword evidence="3" id="KW-0804">Transcription</keyword>
<dbReference type="Gene3D" id="1.10.10.10">
    <property type="entry name" value="Winged helix-like DNA-binding domain superfamily/Winged helix DNA-binding domain"/>
    <property type="match status" value="1"/>
</dbReference>
<feature type="domain" description="HTH hxlR-type" evidence="4">
    <location>
        <begin position="38"/>
        <end position="137"/>
    </location>
</feature>
<comment type="caution">
    <text evidence="5">The sequence shown here is derived from an EMBL/GenBank/DDBJ whole genome shotgun (WGS) entry which is preliminary data.</text>
</comment>
<dbReference type="InterPro" id="IPR002577">
    <property type="entry name" value="HTH_HxlR"/>
</dbReference>
<dbReference type="EMBL" id="SODU01000001">
    <property type="protein sequence ID" value="TDW94463.1"/>
    <property type="molecule type" value="Genomic_DNA"/>
</dbReference>
<name>A0ABY2FNF7_9ACTN</name>
<protein>
    <submittedName>
        <fullName evidence="5">HxlR family transcriptional regulator</fullName>
    </submittedName>
</protein>
<dbReference type="Pfam" id="PF01638">
    <property type="entry name" value="HxlR"/>
    <property type="match status" value="1"/>
</dbReference>
<dbReference type="InterPro" id="IPR036390">
    <property type="entry name" value="WH_DNA-bd_sf"/>
</dbReference>
<accession>A0ABY2FNF7</accession>
<evidence type="ECO:0000256" key="2">
    <source>
        <dbReference type="ARBA" id="ARBA00023125"/>
    </source>
</evidence>
<dbReference type="PANTHER" id="PTHR33204">
    <property type="entry name" value="TRANSCRIPTIONAL REGULATOR, MARR FAMILY"/>
    <property type="match status" value="1"/>
</dbReference>
<evidence type="ECO:0000259" key="4">
    <source>
        <dbReference type="PROSITE" id="PS51118"/>
    </source>
</evidence>
<reference evidence="5 6" key="1">
    <citation type="submission" date="2019-03" db="EMBL/GenBank/DDBJ databases">
        <title>Genomic Encyclopedia of Type Strains, Phase III (KMG-III): the genomes of soil and plant-associated and newly described type strains.</title>
        <authorList>
            <person name="Whitman W."/>
        </authorList>
    </citation>
    <scope>NUCLEOTIDE SEQUENCE [LARGE SCALE GENOMIC DNA]</scope>
    <source>
        <strain evidence="5 6">VKMAc-2574</strain>
    </source>
</reference>
<dbReference type="InterPro" id="IPR036388">
    <property type="entry name" value="WH-like_DNA-bd_sf"/>
</dbReference>
<evidence type="ECO:0000313" key="5">
    <source>
        <dbReference type="EMBL" id="TDW94463.1"/>
    </source>
</evidence>
<proteinExistence type="predicted"/>
<keyword evidence="1" id="KW-0805">Transcription regulation</keyword>
<dbReference type="PROSITE" id="PS51118">
    <property type="entry name" value="HTH_HXLR"/>
    <property type="match status" value="1"/>
</dbReference>
<keyword evidence="2" id="KW-0238">DNA-binding</keyword>
<evidence type="ECO:0000313" key="6">
    <source>
        <dbReference type="Proteomes" id="UP000295060"/>
    </source>
</evidence>